<dbReference type="Pfam" id="PF07992">
    <property type="entry name" value="Pyr_redox_2"/>
    <property type="match status" value="1"/>
</dbReference>
<dbReference type="InterPro" id="IPR045024">
    <property type="entry name" value="NDH-2"/>
</dbReference>
<dbReference type="Proteomes" id="UP000188532">
    <property type="component" value="Unassembled WGS sequence"/>
</dbReference>
<evidence type="ECO:0000256" key="3">
    <source>
        <dbReference type="ARBA" id="ARBA00022630"/>
    </source>
</evidence>
<organism evidence="9 10">
    <name type="scientific">Mycobacterium kansasii</name>
    <dbReference type="NCBI Taxonomy" id="1768"/>
    <lineage>
        <taxon>Bacteria</taxon>
        <taxon>Bacillati</taxon>
        <taxon>Actinomycetota</taxon>
        <taxon>Actinomycetes</taxon>
        <taxon>Mycobacteriales</taxon>
        <taxon>Mycobacteriaceae</taxon>
        <taxon>Mycobacterium</taxon>
    </lineage>
</organism>
<evidence type="ECO:0000256" key="6">
    <source>
        <dbReference type="ARBA" id="ARBA00023027"/>
    </source>
</evidence>
<feature type="domain" description="FAD/NAD(P)-binding" evidence="8">
    <location>
        <begin position="46"/>
        <end position="177"/>
    </location>
</feature>
<dbReference type="PANTHER" id="PTHR43706:SF47">
    <property type="entry name" value="EXTERNAL NADH-UBIQUINONE OXIDOREDUCTASE 1, MITOCHONDRIAL-RELATED"/>
    <property type="match status" value="1"/>
</dbReference>
<evidence type="ECO:0000256" key="1">
    <source>
        <dbReference type="ARBA" id="ARBA00005272"/>
    </source>
</evidence>
<dbReference type="InterPro" id="IPR023753">
    <property type="entry name" value="FAD/NAD-binding_dom"/>
</dbReference>
<evidence type="ECO:0000259" key="8">
    <source>
        <dbReference type="Pfam" id="PF07992"/>
    </source>
</evidence>
<evidence type="ECO:0000256" key="2">
    <source>
        <dbReference type="ARBA" id="ARBA00012637"/>
    </source>
</evidence>
<keyword evidence="5" id="KW-0560">Oxidoreductase</keyword>
<dbReference type="Gene3D" id="3.50.50.100">
    <property type="match status" value="1"/>
</dbReference>
<reference evidence="9 10" key="1">
    <citation type="submission" date="2017-02" db="EMBL/GenBank/DDBJ databases">
        <title>Complete genome sequences of Mycobacterium kansasii strains isolated from rhesus macaques.</title>
        <authorList>
            <person name="Panda A."/>
            <person name="Nagaraj S."/>
            <person name="Zhao X."/>
            <person name="Tettelin H."/>
            <person name="Detolla L.J."/>
        </authorList>
    </citation>
    <scope>NUCLEOTIDE SEQUENCE [LARGE SCALE GENOMIC DNA]</scope>
    <source>
        <strain evidence="9 10">11-3469</strain>
    </source>
</reference>
<keyword evidence="6" id="KW-0520">NAD</keyword>
<proteinExistence type="inferred from homology"/>
<dbReference type="EMBL" id="MVBN01000007">
    <property type="protein sequence ID" value="OOK69798.1"/>
    <property type="molecule type" value="Genomic_DNA"/>
</dbReference>
<comment type="caution">
    <text evidence="9">The sequence shown here is derived from an EMBL/GenBank/DDBJ whole genome shotgun (WGS) entry which is preliminary data.</text>
</comment>
<accession>A0A1V3WSS3</accession>
<sequence length="270" mass="29302">MRVLLGEVMAIDLKGKTVTSKLMDMERSSNSPSAPWPGHFTITPSECRVILLDAAPSVLPPMGPKLGLKAQHKLEKMDVEVQLNAMVTAVDYQGITVKDNDGTQRRIECARKVWAAGVQASRLGKMIAEQSEGTEVDRAGRVIVEPDLTVKGHPYVFVIGDLMSVPGVPGMAQGAIQGARYATTIIKHAVKSHDDPASRKPFQYFNKGSMTLISHYSVVAKIGNLEFAGFIVWLAVAAPDMPGGPPQSHRRHVLLGARLPRPHSRPDGHH</sequence>
<dbReference type="AlphaFoldDB" id="A0A1V3WSS3"/>
<name>A0A1V3WSS3_MYCKA</name>
<evidence type="ECO:0000313" key="10">
    <source>
        <dbReference type="Proteomes" id="UP000188532"/>
    </source>
</evidence>
<evidence type="ECO:0000313" key="9">
    <source>
        <dbReference type="EMBL" id="OOK69798.1"/>
    </source>
</evidence>
<dbReference type="SUPFAM" id="SSF51905">
    <property type="entry name" value="FAD/NAD(P)-binding domain"/>
    <property type="match status" value="1"/>
</dbReference>
<dbReference type="GO" id="GO:0050136">
    <property type="term" value="F:NADH dehydrogenase (quinone) (non-electrogenic) activity"/>
    <property type="evidence" value="ECO:0007669"/>
    <property type="project" value="UniProtKB-EC"/>
</dbReference>
<gene>
    <name evidence="9" type="ORF">BZL29_6332</name>
</gene>
<evidence type="ECO:0000256" key="4">
    <source>
        <dbReference type="ARBA" id="ARBA00022827"/>
    </source>
</evidence>
<evidence type="ECO:0000256" key="7">
    <source>
        <dbReference type="ARBA" id="ARBA00047599"/>
    </source>
</evidence>
<comment type="similarity">
    <text evidence="1">Belongs to the NADH dehydrogenase family.</text>
</comment>
<evidence type="ECO:0000256" key="5">
    <source>
        <dbReference type="ARBA" id="ARBA00023002"/>
    </source>
</evidence>
<keyword evidence="3" id="KW-0285">Flavoprotein</keyword>
<comment type="catalytic activity">
    <reaction evidence="7">
        <text>a quinone + NADH + H(+) = a quinol + NAD(+)</text>
        <dbReference type="Rhea" id="RHEA:46160"/>
        <dbReference type="ChEBI" id="CHEBI:15378"/>
        <dbReference type="ChEBI" id="CHEBI:24646"/>
        <dbReference type="ChEBI" id="CHEBI:57540"/>
        <dbReference type="ChEBI" id="CHEBI:57945"/>
        <dbReference type="ChEBI" id="CHEBI:132124"/>
        <dbReference type="EC" id="1.6.5.9"/>
    </reaction>
</comment>
<keyword evidence="4" id="KW-0274">FAD</keyword>
<dbReference type="InterPro" id="IPR036188">
    <property type="entry name" value="FAD/NAD-bd_sf"/>
</dbReference>
<dbReference type="PANTHER" id="PTHR43706">
    <property type="entry name" value="NADH DEHYDROGENASE"/>
    <property type="match status" value="1"/>
</dbReference>
<dbReference type="EC" id="1.6.5.9" evidence="2"/>
<protein>
    <recommendedName>
        <fullName evidence="2">NADH:ubiquinone reductase (non-electrogenic)</fullName>
        <ecNumber evidence="2">1.6.5.9</ecNumber>
    </recommendedName>
</protein>